<organism evidence="1 2">
    <name type="scientific">Truncatella angustata</name>
    <dbReference type="NCBI Taxonomy" id="152316"/>
    <lineage>
        <taxon>Eukaryota</taxon>
        <taxon>Fungi</taxon>
        <taxon>Dikarya</taxon>
        <taxon>Ascomycota</taxon>
        <taxon>Pezizomycotina</taxon>
        <taxon>Sordariomycetes</taxon>
        <taxon>Xylariomycetidae</taxon>
        <taxon>Amphisphaeriales</taxon>
        <taxon>Sporocadaceae</taxon>
        <taxon>Truncatella</taxon>
    </lineage>
</organism>
<reference evidence="1" key="1">
    <citation type="journal article" date="2021" name="Nat. Commun.">
        <title>Genetic determinants of endophytism in the Arabidopsis root mycobiome.</title>
        <authorList>
            <person name="Mesny F."/>
            <person name="Miyauchi S."/>
            <person name="Thiergart T."/>
            <person name="Pickel B."/>
            <person name="Atanasova L."/>
            <person name="Karlsson M."/>
            <person name="Huettel B."/>
            <person name="Barry K.W."/>
            <person name="Haridas S."/>
            <person name="Chen C."/>
            <person name="Bauer D."/>
            <person name="Andreopoulos W."/>
            <person name="Pangilinan J."/>
            <person name="LaButti K."/>
            <person name="Riley R."/>
            <person name="Lipzen A."/>
            <person name="Clum A."/>
            <person name="Drula E."/>
            <person name="Henrissat B."/>
            <person name="Kohler A."/>
            <person name="Grigoriev I.V."/>
            <person name="Martin F.M."/>
            <person name="Hacquard S."/>
        </authorList>
    </citation>
    <scope>NUCLEOTIDE SEQUENCE</scope>
    <source>
        <strain evidence="1">MPI-SDFR-AT-0073</strain>
    </source>
</reference>
<dbReference type="Proteomes" id="UP000758603">
    <property type="component" value="Unassembled WGS sequence"/>
</dbReference>
<dbReference type="EMBL" id="JAGPXC010000004">
    <property type="protein sequence ID" value="KAH6654379.1"/>
    <property type="molecule type" value="Genomic_DNA"/>
</dbReference>
<evidence type="ECO:0000313" key="1">
    <source>
        <dbReference type="EMBL" id="KAH6654379.1"/>
    </source>
</evidence>
<sequence length="71" mass="7819">MDRIDAVAYTVVTPYPQCYRVPPAEAPMTTSLSGQMLRCGQQAACANLVTPAGVRLHHIWEWDTSNKCPCP</sequence>
<dbReference type="GeneID" id="70131675"/>
<proteinExistence type="predicted"/>
<protein>
    <submittedName>
        <fullName evidence="1">Uncharacterized protein</fullName>
    </submittedName>
</protein>
<gene>
    <name evidence="1" type="ORF">BKA67DRAFT_564909</name>
</gene>
<comment type="caution">
    <text evidence="1">The sequence shown here is derived from an EMBL/GenBank/DDBJ whole genome shotgun (WGS) entry which is preliminary data.</text>
</comment>
<dbReference type="RefSeq" id="XP_045958649.1">
    <property type="nucleotide sequence ID" value="XM_046102783.1"/>
</dbReference>
<name>A0A9P8ZXV1_9PEZI</name>
<accession>A0A9P8ZXV1</accession>
<evidence type="ECO:0000313" key="2">
    <source>
        <dbReference type="Proteomes" id="UP000758603"/>
    </source>
</evidence>
<keyword evidence="2" id="KW-1185">Reference proteome</keyword>
<dbReference type="AlphaFoldDB" id="A0A9P8ZXV1"/>